<dbReference type="AlphaFoldDB" id="A0A0M9G346"/>
<keyword evidence="3" id="KW-1185">Reference proteome</keyword>
<sequence length="370" mass="41329">MSVPRASVPRTVVSDGDFRERMQKAVGQAHRVIDQAQEAGLTSFTAAELEAQKKAATETVLQRLQFAEPVEQAGSSLQQVLESQGERNLHPWKAAQRRSREFWESIPREYDEEQLRLFMKTYAELARDGRLTPTRVLVGQYLWPTETSTLEERSLELFHLLFMALATNRVMHHNWAVFGQLPSSTQLEWGALVETLEYPLFPADMSSLNGKIFEAAKLSKSGAATERRAAMAKVFDLSKEVGMEGGSYYEPIVNAEGQQISALQMENTDARLTHLHHMLESIQQTIGQVSAAQKASAKTVARPSQPYVAQRGRGGSVGRGNQEKRANLTPTTTKRSDKYISGPLFLPSAKRHHSSLEEKGAGKYLSFFFC</sequence>
<dbReference type="Proteomes" id="UP000037923">
    <property type="component" value="Unassembled WGS sequence"/>
</dbReference>
<accession>A0A0M9G346</accession>
<organism evidence="2 3">
    <name type="scientific">Leptomonas pyrrhocoris</name>
    <name type="common">Firebug parasite</name>
    <dbReference type="NCBI Taxonomy" id="157538"/>
    <lineage>
        <taxon>Eukaryota</taxon>
        <taxon>Discoba</taxon>
        <taxon>Euglenozoa</taxon>
        <taxon>Kinetoplastea</taxon>
        <taxon>Metakinetoplastina</taxon>
        <taxon>Trypanosomatida</taxon>
        <taxon>Trypanosomatidae</taxon>
        <taxon>Leishmaniinae</taxon>
        <taxon>Leptomonas</taxon>
    </lineage>
</organism>
<dbReference type="EMBL" id="LGTL01000006">
    <property type="protein sequence ID" value="KPA81273.1"/>
    <property type="molecule type" value="Genomic_DNA"/>
</dbReference>
<feature type="region of interest" description="Disordered" evidence="1">
    <location>
        <begin position="294"/>
        <end position="334"/>
    </location>
</feature>
<dbReference type="VEuPathDB" id="TriTrypDB:LpyrH10_06_0520"/>
<evidence type="ECO:0000256" key="1">
    <source>
        <dbReference type="SAM" id="MobiDB-lite"/>
    </source>
</evidence>
<evidence type="ECO:0000313" key="3">
    <source>
        <dbReference type="Proteomes" id="UP000037923"/>
    </source>
</evidence>
<name>A0A0M9G346_LEPPY</name>
<protein>
    <submittedName>
        <fullName evidence="2">Uncharacterized protein</fullName>
    </submittedName>
</protein>
<gene>
    <name evidence="2" type="ORF">ABB37_03682</name>
</gene>
<proteinExistence type="predicted"/>
<reference evidence="2 3" key="1">
    <citation type="submission" date="2015-07" db="EMBL/GenBank/DDBJ databases">
        <title>High-quality genome of monoxenous trypanosomatid Leptomonas pyrrhocoris.</title>
        <authorList>
            <person name="Flegontov P."/>
            <person name="Butenko A."/>
            <person name="Firsov S."/>
            <person name="Vlcek C."/>
            <person name="Logacheva M.D."/>
            <person name="Field M."/>
            <person name="Filatov D."/>
            <person name="Flegontova O."/>
            <person name="Gerasimov E."/>
            <person name="Jackson A.P."/>
            <person name="Kelly S."/>
            <person name="Opperdoes F."/>
            <person name="O'Reilly A."/>
            <person name="Votypka J."/>
            <person name="Yurchenko V."/>
            <person name="Lukes J."/>
        </authorList>
    </citation>
    <scope>NUCLEOTIDE SEQUENCE [LARGE SCALE GENOMIC DNA]</scope>
    <source>
        <strain evidence="2">H10</strain>
    </source>
</reference>
<dbReference type="RefSeq" id="XP_015659712.1">
    <property type="nucleotide sequence ID" value="XM_015801091.1"/>
</dbReference>
<dbReference type="GeneID" id="26903973"/>
<evidence type="ECO:0000313" key="2">
    <source>
        <dbReference type="EMBL" id="KPA81273.1"/>
    </source>
</evidence>
<comment type="caution">
    <text evidence="2">The sequence shown here is derived from an EMBL/GenBank/DDBJ whole genome shotgun (WGS) entry which is preliminary data.</text>
</comment>